<keyword evidence="3" id="KW-0862">Zinc</keyword>
<accession>W2TM05</accession>
<dbReference type="EMBL" id="KI658388">
    <property type="protein sequence ID" value="ETN82763.1"/>
    <property type="molecule type" value="Genomic_DNA"/>
</dbReference>
<name>W2TM05_NECAM</name>
<dbReference type="SUPFAM" id="SSF64484">
    <property type="entry name" value="beta and beta-prime subunits of DNA dependent RNA-polymerase"/>
    <property type="match status" value="1"/>
</dbReference>
<keyword evidence="6" id="KW-1185">Reference proteome</keyword>
<dbReference type="GO" id="GO:0046872">
    <property type="term" value="F:metal ion binding"/>
    <property type="evidence" value="ECO:0007669"/>
    <property type="project" value="UniProtKB-KW"/>
</dbReference>
<dbReference type="GO" id="GO:0006351">
    <property type="term" value="P:DNA-templated transcription"/>
    <property type="evidence" value="ECO:0007669"/>
    <property type="project" value="InterPro"/>
</dbReference>
<dbReference type="InterPro" id="IPR007081">
    <property type="entry name" value="RNA_pol_Rpb1_5"/>
</dbReference>
<sequence length="148" mass="16363">MTFLEKCCLKLKRAIIEPGTTVGAIAATSIGEPTTQMTLKTFHFAGVASMNIAQGIPRIKEIIDAVKSISTPIISAKLVEKNNEGIAREVKARIDVTTLGEICDYIEEIYLPNNIFLLLKLSRKRMKLLRLQVPVQPKIPIAFTHAFA</sequence>
<dbReference type="InterPro" id="IPR015700">
    <property type="entry name" value="RPC1"/>
</dbReference>
<evidence type="ECO:0000256" key="3">
    <source>
        <dbReference type="ARBA" id="ARBA00022833"/>
    </source>
</evidence>
<keyword evidence="5" id="KW-0804">Transcription</keyword>
<dbReference type="PANTHER" id="PTHR48446:SF1">
    <property type="entry name" value="DNA-DIRECTED RNA POLYMERASE SUBUNIT BETA' N-TERMINAL SECTION"/>
    <property type="match status" value="1"/>
</dbReference>
<keyword evidence="2" id="KW-0479">Metal-binding</keyword>
<dbReference type="EC" id="2.7.7.6" evidence="1"/>
<dbReference type="GO" id="GO:0003899">
    <property type="term" value="F:DNA-directed RNA polymerase activity"/>
    <property type="evidence" value="ECO:0007669"/>
    <property type="project" value="UniProtKB-EC"/>
</dbReference>
<gene>
    <name evidence="5" type="ORF">NECAME_17638</name>
</gene>
<evidence type="ECO:0000313" key="6">
    <source>
        <dbReference type="Proteomes" id="UP000053676"/>
    </source>
</evidence>
<dbReference type="GO" id="GO:0000428">
    <property type="term" value="C:DNA-directed RNA polymerase complex"/>
    <property type="evidence" value="ECO:0007669"/>
    <property type="project" value="UniProtKB-KW"/>
</dbReference>
<reference evidence="6" key="1">
    <citation type="journal article" date="2014" name="Nat. Genet.">
        <title>Genome of the human hookworm Necator americanus.</title>
        <authorList>
            <person name="Tang Y.T."/>
            <person name="Gao X."/>
            <person name="Rosa B.A."/>
            <person name="Abubucker S."/>
            <person name="Hallsworth-Pepin K."/>
            <person name="Martin J."/>
            <person name="Tyagi R."/>
            <person name="Heizer E."/>
            <person name="Zhang X."/>
            <person name="Bhonagiri-Palsikar V."/>
            <person name="Minx P."/>
            <person name="Warren W.C."/>
            <person name="Wang Q."/>
            <person name="Zhan B."/>
            <person name="Hotez P.J."/>
            <person name="Sternberg P.W."/>
            <person name="Dougall A."/>
            <person name="Gaze S.T."/>
            <person name="Mulvenna J."/>
            <person name="Sotillo J."/>
            <person name="Ranganathan S."/>
            <person name="Rabelo E.M."/>
            <person name="Wilson R.K."/>
            <person name="Felgner P.L."/>
            <person name="Bethony J."/>
            <person name="Hawdon J.M."/>
            <person name="Gasser R.B."/>
            <person name="Loukas A."/>
            <person name="Mitreva M."/>
        </authorList>
    </citation>
    <scope>NUCLEOTIDE SEQUENCE [LARGE SCALE GENOMIC DNA]</scope>
</reference>
<proteinExistence type="predicted"/>
<dbReference type="OrthoDB" id="5875666at2759"/>
<protein>
    <recommendedName>
        <fullName evidence="1">DNA-directed RNA polymerase</fullName>
        <ecNumber evidence="1">2.7.7.6</ecNumber>
    </recommendedName>
</protein>
<dbReference type="GO" id="GO:0003677">
    <property type="term" value="F:DNA binding"/>
    <property type="evidence" value="ECO:0007669"/>
    <property type="project" value="InterPro"/>
</dbReference>
<evidence type="ECO:0000256" key="1">
    <source>
        <dbReference type="ARBA" id="ARBA00012418"/>
    </source>
</evidence>
<dbReference type="Proteomes" id="UP000053676">
    <property type="component" value="Unassembled WGS sequence"/>
</dbReference>
<dbReference type="STRING" id="51031.W2TM05"/>
<evidence type="ECO:0000259" key="4">
    <source>
        <dbReference type="Pfam" id="PF04998"/>
    </source>
</evidence>
<dbReference type="AlphaFoldDB" id="W2TM05"/>
<evidence type="ECO:0000256" key="2">
    <source>
        <dbReference type="ARBA" id="ARBA00022723"/>
    </source>
</evidence>
<dbReference type="Pfam" id="PF04998">
    <property type="entry name" value="RNA_pol_Rpb1_5"/>
    <property type="match status" value="1"/>
</dbReference>
<dbReference type="KEGG" id="nai:NECAME_17638"/>
<organism evidence="5 6">
    <name type="scientific">Necator americanus</name>
    <name type="common">Human hookworm</name>
    <dbReference type="NCBI Taxonomy" id="51031"/>
    <lineage>
        <taxon>Eukaryota</taxon>
        <taxon>Metazoa</taxon>
        <taxon>Ecdysozoa</taxon>
        <taxon>Nematoda</taxon>
        <taxon>Chromadorea</taxon>
        <taxon>Rhabditida</taxon>
        <taxon>Rhabditina</taxon>
        <taxon>Rhabditomorpha</taxon>
        <taxon>Strongyloidea</taxon>
        <taxon>Ancylostomatidae</taxon>
        <taxon>Bunostominae</taxon>
        <taxon>Necator</taxon>
    </lineage>
</organism>
<keyword evidence="5" id="KW-0240">DNA-directed RNA polymerase</keyword>
<evidence type="ECO:0000313" key="5">
    <source>
        <dbReference type="EMBL" id="ETN82763.1"/>
    </source>
</evidence>
<dbReference type="PANTHER" id="PTHR48446">
    <property type="entry name" value="DNA-DIRECTED RNA POLYMERASE SUBUNIT BETA' N-TERMINAL SECTION"/>
    <property type="match status" value="1"/>
</dbReference>
<feature type="domain" description="RNA polymerase Rpb1" evidence="4">
    <location>
        <begin position="15"/>
        <end position="89"/>
    </location>
</feature>